<dbReference type="Gene3D" id="3.30.40.10">
    <property type="entry name" value="Zinc/RING finger domain, C3HC4 (zinc finger)"/>
    <property type="match status" value="1"/>
</dbReference>
<feature type="region of interest" description="Disordered" evidence="5">
    <location>
        <begin position="282"/>
        <end position="314"/>
    </location>
</feature>
<evidence type="ECO:0000256" key="3">
    <source>
        <dbReference type="ARBA" id="ARBA00022833"/>
    </source>
</evidence>
<dbReference type="AlphaFoldDB" id="A0AAD5UG41"/>
<keyword evidence="3" id="KW-0862">Zinc</keyword>
<dbReference type="PANTHER" id="PTHR47672:SF1">
    <property type="entry name" value="E3 UBIQUITIN-PROTEIN LIGASE SNT2"/>
    <property type="match status" value="1"/>
</dbReference>
<dbReference type="SMART" id="SM00439">
    <property type="entry name" value="BAH"/>
    <property type="match status" value="1"/>
</dbReference>
<name>A0AAD5UG41_9FUNG</name>
<dbReference type="PANTHER" id="PTHR47672">
    <property type="entry name" value="E3 UBIQUITIN-PROTEIN LIGASE SNT2"/>
    <property type="match status" value="1"/>
</dbReference>
<reference evidence="8" key="1">
    <citation type="submission" date="2020-05" db="EMBL/GenBank/DDBJ databases">
        <title>Phylogenomic resolution of chytrid fungi.</title>
        <authorList>
            <person name="Stajich J.E."/>
            <person name="Amses K."/>
            <person name="Simmons R."/>
            <person name="Seto K."/>
            <person name="Myers J."/>
            <person name="Bonds A."/>
            <person name="Quandt C.A."/>
            <person name="Barry K."/>
            <person name="Liu P."/>
            <person name="Grigoriev I."/>
            <person name="Longcore J.E."/>
            <person name="James T.Y."/>
        </authorList>
    </citation>
    <scope>NUCLEOTIDE SEQUENCE</scope>
    <source>
        <strain evidence="8">PLAUS21</strain>
    </source>
</reference>
<evidence type="ECO:0000259" key="6">
    <source>
        <dbReference type="PROSITE" id="PS50016"/>
    </source>
</evidence>
<dbReference type="Pfam" id="PF00628">
    <property type="entry name" value="PHD"/>
    <property type="match status" value="1"/>
</dbReference>
<evidence type="ECO:0000313" key="9">
    <source>
        <dbReference type="Proteomes" id="UP001210925"/>
    </source>
</evidence>
<dbReference type="InterPro" id="IPR001965">
    <property type="entry name" value="Znf_PHD"/>
</dbReference>
<dbReference type="GO" id="GO:0003682">
    <property type="term" value="F:chromatin binding"/>
    <property type="evidence" value="ECO:0007669"/>
    <property type="project" value="InterPro"/>
</dbReference>
<dbReference type="Pfam" id="PF01426">
    <property type="entry name" value="BAH"/>
    <property type="match status" value="1"/>
</dbReference>
<evidence type="ECO:0000313" key="8">
    <source>
        <dbReference type="EMBL" id="KAJ3257117.1"/>
    </source>
</evidence>
<dbReference type="Proteomes" id="UP001210925">
    <property type="component" value="Unassembled WGS sequence"/>
</dbReference>
<evidence type="ECO:0000256" key="4">
    <source>
        <dbReference type="PROSITE-ProRule" id="PRU00146"/>
    </source>
</evidence>
<dbReference type="GO" id="GO:0048189">
    <property type="term" value="C:Lid2 complex"/>
    <property type="evidence" value="ECO:0007669"/>
    <property type="project" value="TreeGrafter"/>
</dbReference>
<dbReference type="InterPro" id="IPR013083">
    <property type="entry name" value="Znf_RING/FYVE/PHD"/>
</dbReference>
<evidence type="ECO:0000256" key="1">
    <source>
        <dbReference type="ARBA" id="ARBA00022723"/>
    </source>
</evidence>
<dbReference type="SMART" id="SM00249">
    <property type="entry name" value="PHD"/>
    <property type="match status" value="1"/>
</dbReference>
<dbReference type="GO" id="GO:0008270">
    <property type="term" value="F:zinc ion binding"/>
    <property type="evidence" value="ECO:0007669"/>
    <property type="project" value="UniProtKB-KW"/>
</dbReference>
<dbReference type="InterPro" id="IPR011011">
    <property type="entry name" value="Znf_FYVE_PHD"/>
</dbReference>
<keyword evidence="2 4" id="KW-0863">Zinc-finger</keyword>
<dbReference type="InterPro" id="IPR001025">
    <property type="entry name" value="BAH_dom"/>
</dbReference>
<protein>
    <submittedName>
        <fullName evidence="8">PHD type zinc finger protein with BAH domain-containing protein</fullName>
    </submittedName>
</protein>
<dbReference type="GO" id="GO:0036205">
    <property type="term" value="P:histone catabolic process"/>
    <property type="evidence" value="ECO:0007669"/>
    <property type="project" value="TreeGrafter"/>
</dbReference>
<dbReference type="GO" id="GO:0004842">
    <property type="term" value="F:ubiquitin-protein transferase activity"/>
    <property type="evidence" value="ECO:0007669"/>
    <property type="project" value="TreeGrafter"/>
</dbReference>
<dbReference type="PROSITE" id="PS51038">
    <property type="entry name" value="BAH"/>
    <property type="match status" value="1"/>
</dbReference>
<dbReference type="PROSITE" id="PS50016">
    <property type="entry name" value="ZF_PHD_2"/>
    <property type="match status" value="1"/>
</dbReference>
<sequence length="370" mass="43386">MTSFVRKGIEYKIDDFVYLRPEEPNSPYYIGRIMKIDLVQSTVRVAWFTRQHEISTRTKPRVVFATMSSDYNPIAAIKGKLTIMHIDHIKDLEKYKKQDDCFYFSQLYDRYTKRRYDVIPVEKATNLPMKVLSHISNYKYLLVEQGKGKTFLFKRICLSCDSWCNIGESVVQCEVCSDTYHTDCVGLERKRPKVYSWQCSTCQSKPNGSKKLRKTVSADAINMELEKLGKINDQEPPEFPFYYFGEYSNAADLLTNDQFLSHKTLKEVILYYYMFKEEYNEKNKQNDDSEKENSPALKEMDIDTSDEEAMHDSDEDELECSNCFTKDIANFRKPLPSGAIMHCDGCRKYWLKYGTKKPVNDHERRPSREG</sequence>
<accession>A0AAD5UG41</accession>
<feature type="compositionally biased region" description="Acidic residues" evidence="5">
    <location>
        <begin position="302"/>
        <end position="314"/>
    </location>
</feature>
<organism evidence="8 9">
    <name type="scientific">Boothiomyces macroporosus</name>
    <dbReference type="NCBI Taxonomy" id="261099"/>
    <lineage>
        <taxon>Eukaryota</taxon>
        <taxon>Fungi</taxon>
        <taxon>Fungi incertae sedis</taxon>
        <taxon>Chytridiomycota</taxon>
        <taxon>Chytridiomycota incertae sedis</taxon>
        <taxon>Chytridiomycetes</taxon>
        <taxon>Rhizophydiales</taxon>
        <taxon>Terramycetaceae</taxon>
        <taxon>Boothiomyces</taxon>
    </lineage>
</organism>
<evidence type="ECO:0000259" key="7">
    <source>
        <dbReference type="PROSITE" id="PS51038"/>
    </source>
</evidence>
<feature type="compositionally biased region" description="Basic and acidic residues" evidence="5">
    <location>
        <begin position="282"/>
        <end position="301"/>
    </location>
</feature>
<dbReference type="InterPro" id="IPR043151">
    <property type="entry name" value="BAH_sf"/>
</dbReference>
<comment type="caution">
    <text evidence="8">The sequence shown here is derived from an EMBL/GenBank/DDBJ whole genome shotgun (WGS) entry which is preliminary data.</text>
</comment>
<keyword evidence="9" id="KW-1185">Reference proteome</keyword>
<feature type="domain" description="BAH" evidence="7">
    <location>
        <begin position="9"/>
        <end position="119"/>
    </location>
</feature>
<gene>
    <name evidence="8" type="primary">SNT2</name>
    <name evidence="8" type="ORF">HK103_004945</name>
</gene>
<dbReference type="EMBL" id="JADGKB010000042">
    <property type="protein sequence ID" value="KAJ3257117.1"/>
    <property type="molecule type" value="Genomic_DNA"/>
</dbReference>
<dbReference type="Gene3D" id="2.30.30.490">
    <property type="match status" value="1"/>
</dbReference>
<proteinExistence type="predicted"/>
<evidence type="ECO:0000256" key="2">
    <source>
        <dbReference type="ARBA" id="ARBA00022771"/>
    </source>
</evidence>
<dbReference type="SUPFAM" id="SSF57903">
    <property type="entry name" value="FYVE/PHD zinc finger"/>
    <property type="match status" value="1"/>
</dbReference>
<feature type="domain" description="PHD-type" evidence="6">
    <location>
        <begin position="154"/>
        <end position="205"/>
    </location>
</feature>
<keyword evidence="1" id="KW-0479">Metal-binding</keyword>
<dbReference type="InterPro" id="IPR019787">
    <property type="entry name" value="Znf_PHD-finger"/>
</dbReference>
<dbReference type="InterPro" id="IPR029617">
    <property type="entry name" value="Snt2"/>
</dbReference>
<evidence type="ECO:0000256" key="5">
    <source>
        <dbReference type="SAM" id="MobiDB-lite"/>
    </source>
</evidence>